<dbReference type="RefSeq" id="XP_026616554.1">
    <property type="nucleotide sequence ID" value="XM_026760297.1"/>
</dbReference>
<organism evidence="1 2">
    <name type="scientific">Aspergillus thermomutatus</name>
    <name type="common">Neosartorya pseudofischeri</name>
    <dbReference type="NCBI Taxonomy" id="41047"/>
    <lineage>
        <taxon>Eukaryota</taxon>
        <taxon>Fungi</taxon>
        <taxon>Dikarya</taxon>
        <taxon>Ascomycota</taxon>
        <taxon>Pezizomycotina</taxon>
        <taxon>Eurotiomycetes</taxon>
        <taxon>Eurotiomycetidae</taxon>
        <taxon>Eurotiales</taxon>
        <taxon>Aspergillaceae</taxon>
        <taxon>Aspergillus</taxon>
        <taxon>Aspergillus subgen. Fumigati</taxon>
    </lineage>
</organism>
<dbReference type="VEuPathDB" id="FungiDB:CDV56_106678"/>
<evidence type="ECO:0000313" key="1">
    <source>
        <dbReference type="EMBL" id="RHZ61932.1"/>
    </source>
</evidence>
<reference evidence="1" key="1">
    <citation type="submission" date="2018-08" db="EMBL/GenBank/DDBJ databases">
        <title>Draft genome sequence of azole-resistant Aspergillus thermomutatus (Neosartorya pseudofischeri) strain HMR AF 39, isolated from a human nasal aspirate.</title>
        <authorList>
            <person name="Parent-Michaud M."/>
            <person name="Dufresne P.J."/>
            <person name="Fournier E."/>
            <person name="Martineau C."/>
            <person name="Moreira S."/>
            <person name="Perkins V."/>
            <person name="De Repentigny L."/>
            <person name="Dufresne S.F."/>
        </authorList>
    </citation>
    <scope>NUCLEOTIDE SEQUENCE [LARGE SCALE GENOMIC DNA]</scope>
    <source>
        <strain evidence="1">HMR AF 39</strain>
    </source>
</reference>
<accession>A0A397HFT0</accession>
<dbReference type="OrthoDB" id="4510510at2759"/>
<gene>
    <name evidence="1" type="ORF">CDV56_106678</name>
</gene>
<comment type="caution">
    <text evidence="1">The sequence shown here is derived from an EMBL/GenBank/DDBJ whole genome shotgun (WGS) entry which is preliminary data.</text>
</comment>
<keyword evidence="2" id="KW-1185">Reference proteome</keyword>
<name>A0A397HFT0_ASPTH</name>
<dbReference type="GeneID" id="38128652"/>
<proteinExistence type="predicted"/>
<protein>
    <submittedName>
        <fullName evidence="1">Uncharacterized protein</fullName>
    </submittedName>
</protein>
<dbReference type="Proteomes" id="UP000215305">
    <property type="component" value="Unassembled WGS sequence"/>
</dbReference>
<evidence type="ECO:0000313" key="2">
    <source>
        <dbReference type="Proteomes" id="UP000215305"/>
    </source>
</evidence>
<sequence>MLGLDYCDYLQPFDEFSTQYLNSTKHLCLRVLTAIRDSEDKTPKELAEIAEYKQAKNRVYQGQYQKALRQNPTPEFRARNNRNNLKQKEPTRARRKAAVAAKLYRRRSAFRNLNGKVDFAVWYEGDRNGMGTNLIAVEAKRRGDAKKGIPQCLSEMPCTGKDLSTFLLPDNQQVVVFASRIKDAEWLES</sequence>
<dbReference type="AlphaFoldDB" id="A0A397HFT0"/>
<dbReference type="EMBL" id="NKHU02000041">
    <property type="protein sequence ID" value="RHZ61932.1"/>
    <property type="molecule type" value="Genomic_DNA"/>
</dbReference>